<proteinExistence type="predicted"/>
<feature type="repeat" description="TPR" evidence="9">
    <location>
        <begin position="75"/>
        <end position="108"/>
    </location>
</feature>
<organism evidence="11">
    <name type="scientific">Spironucleus salmonicida</name>
    <dbReference type="NCBI Taxonomy" id="348837"/>
    <lineage>
        <taxon>Eukaryota</taxon>
        <taxon>Metamonada</taxon>
        <taxon>Diplomonadida</taxon>
        <taxon>Hexamitidae</taxon>
        <taxon>Hexamitinae</taxon>
        <taxon>Spironucleus</taxon>
    </lineage>
</organism>
<comment type="subcellular location">
    <subcellularLocation>
        <location evidence="1">Cytoplasm</location>
        <location evidence="1">Cytoskeleton</location>
        <location evidence="1">Cilium axoneme</location>
    </subcellularLocation>
</comment>
<keyword evidence="6" id="KW-0966">Cell projection</keyword>
<evidence type="ECO:0000256" key="5">
    <source>
        <dbReference type="ARBA" id="ARBA00023212"/>
    </source>
</evidence>
<dbReference type="InterPro" id="IPR019734">
    <property type="entry name" value="TPR_rpt"/>
</dbReference>
<dbReference type="SMART" id="SM00028">
    <property type="entry name" value="TPR"/>
    <property type="match status" value="4"/>
</dbReference>
<sequence length="610" mass="69043">MAESNGKFHILIAEGDTCFRNQLYQKAVNAYTEAIDIQPDREVLLQRSRCYVQLGLSDLAIQDASTAISSDNSFYRGFYQKGEAFYSAGQFEQALVFYYRAYRRRPDIQDFRLGVQKAEESILRALDACVGDEQLIQFVGKTNITTRQVAENLANDNWPENFAPQDAHRCLCGCQWCNCERCTDLYQTCEKGQMCTCLCEACIRHNAQTQGVLPNPITGEPEKIGAILGDVSVTNTATPATAYLEKNITAMNAGFSSTSMTKQDDAEQPKKKGYKKGLDKDKEFLMELACDDKLKRCQQVPDILKEGIDFIDKRSEFWRSQGNNASKKNSAQRLKSPPNKLSNSNIKTTRVVDFSLIIQNLQEAQLYIQDKNYSSAEETIGKLDVQLQNLTVQFNDDALLKEKAKILSDVETMAGCMYFDQNKLDQSISRFQRAKNASLDAGESNLIRGTRNLFKSLVAAQQFDEAVDIYLQLSSYFPKMPRYLVSQDSYDVIKQNKLTGETLLEAAFQALDGVTHSGFEFEKGIKIVENQKGVQEFENKAPSWFGEEKYVPVNDIAFECLRVIAKEYDSQFQKPRAEIAWKELIRIGKECEKEEIVKIGEEGLKASQEE</sequence>
<dbReference type="InterPro" id="IPR040111">
    <property type="entry name" value="ODAD4"/>
</dbReference>
<evidence type="ECO:0000313" key="12">
    <source>
        <dbReference type="EMBL" id="KAH0570740.1"/>
    </source>
</evidence>
<evidence type="ECO:0000256" key="9">
    <source>
        <dbReference type="PROSITE-ProRule" id="PRU00339"/>
    </source>
</evidence>
<keyword evidence="4 9" id="KW-0802">TPR repeat</keyword>
<keyword evidence="5" id="KW-0206">Cytoskeleton</keyword>
<dbReference type="PROSITE" id="PS50005">
    <property type="entry name" value="TPR"/>
    <property type="match status" value="2"/>
</dbReference>
<evidence type="ECO:0000256" key="6">
    <source>
        <dbReference type="ARBA" id="ARBA00023273"/>
    </source>
</evidence>
<reference evidence="11 12" key="1">
    <citation type="journal article" date="2014" name="PLoS Genet.">
        <title>The Genome of Spironucleus salmonicida Highlights a Fish Pathogen Adapted to Fluctuating Environments.</title>
        <authorList>
            <person name="Xu F."/>
            <person name="Jerlstrom-Hultqvist J."/>
            <person name="Einarsson E."/>
            <person name="Astvaldsson A."/>
            <person name="Svard S.G."/>
            <person name="Andersson J.O."/>
        </authorList>
    </citation>
    <scope>NUCLEOTIDE SEQUENCE</scope>
    <source>
        <strain evidence="12">ATCC 50377</strain>
    </source>
</reference>
<dbReference type="EMBL" id="KI546040">
    <property type="protein sequence ID" value="EST47537.1"/>
    <property type="molecule type" value="Genomic_DNA"/>
</dbReference>
<feature type="repeat" description="TPR" evidence="9">
    <location>
        <begin position="8"/>
        <end position="41"/>
    </location>
</feature>
<protein>
    <recommendedName>
        <fullName evidence="7">Outer dynein arm-docking complex subunit 4</fullName>
    </recommendedName>
    <alternativeName>
        <fullName evidence="8">Tetratricopeptide repeat protein 25</fullName>
    </alternativeName>
</protein>
<dbReference type="Pfam" id="PF13181">
    <property type="entry name" value="TPR_8"/>
    <property type="match status" value="1"/>
</dbReference>
<evidence type="ECO:0000256" key="7">
    <source>
        <dbReference type="ARBA" id="ARBA00034139"/>
    </source>
</evidence>
<evidence type="ECO:0000256" key="1">
    <source>
        <dbReference type="ARBA" id="ARBA00004430"/>
    </source>
</evidence>
<dbReference type="EMBL" id="AUWU02000007">
    <property type="protein sequence ID" value="KAH0570740.1"/>
    <property type="molecule type" value="Genomic_DNA"/>
</dbReference>
<evidence type="ECO:0000313" key="11">
    <source>
        <dbReference type="EMBL" id="EST47537.1"/>
    </source>
</evidence>
<evidence type="ECO:0000256" key="2">
    <source>
        <dbReference type="ARBA" id="ARBA00022490"/>
    </source>
</evidence>
<dbReference type="AlphaFoldDB" id="V6LS99"/>
<dbReference type="Proteomes" id="UP000018208">
    <property type="component" value="Unassembled WGS sequence"/>
</dbReference>
<evidence type="ECO:0000256" key="8">
    <source>
        <dbReference type="ARBA" id="ARBA00034143"/>
    </source>
</evidence>
<evidence type="ECO:0000313" key="13">
    <source>
        <dbReference type="Proteomes" id="UP000018208"/>
    </source>
</evidence>
<dbReference type="PANTHER" id="PTHR23040:SF1">
    <property type="entry name" value="OUTER DYNEIN ARM-DOCKING COMPLEX SUBUNIT 4"/>
    <property type="match status" value="1"/>
</dbReference>
<keyword evidence="3" id="KW-0677">Repeat</keyword>
<dbReference type="VEuPathDB" id="GiardiaDB:SS50377_27027"/>
<dbReference type="SUPFAM" id="SSF48452">
    <property type="entry name" value="TPR-like"/>
    <property type="match status" value="1"/>
</dbReference>
<evidence type="ECO:0000256" key="3">
    <source>
        <dbReference type="ARBA" id="ARBA00022737"/>
    </source>
</evidence>
<accession>V6LS99</accession>
<dbReference type="PANTHER" id="PTHR23040">
    <property type="match status" value="1"/>
</dbReference>
<keyword evidence="2" id="KW-0963">Cytoplasm</keyword>
<dbReference type="OrthoDB" id="10268002at2759"/>
<dbReference type="Gene3D" id="1.25.40.10">
    <property type="entry name" value="Tetratricopeptide repeat domain"/>
    <property type="match status" value="1"/>
</dbReference>
<name>V6LS99_9EUKA</name>
<feature type="region of interest" description="Disordered" evidence="10">
    <location>
        <begin position="321"/>
        <end position="342"/>
    </location>
</feature>
<evidence type="ECO:0000256" key="4">
    <source>
        <dbReference type="ARBA" id="ARBA00022803"/>
    </source>
</evidence>
<reference evidence="12" key="2">
    <citation type="submission" date="2020-12" db="EMBL/GenBank/DDBJ databases">
        <title>New Spironucleus salmonicida genome in near-complete chromosomes.</title>
        <authorList>
            <person name="Xu F."/>
            <person name="Kurt Z."/>
            <person name="Jimenez-Gonzalez A."/>
            <person name="Astvaldsson A."/>
            <person name="Andersson J.O."/>
            <person name="Svard S.G."/>
        </authorList>
    </citation>
    <scope>NUCLEOTIDE SEQUENCE</scope>
    <source>
        <strain evidence="12">ATCC 50377</strain>
    </source>
</reference>
<gene>
    <name evidence="11" type="ORF">SS50377_12521</name>
    <name evidence="12" type="ORF">SS50377_27027</name>
</gene>
<dbReference type="InterPro" id="IPR011990">
    <property type="entry name" value="TPR-like_helical_dom_sf"/>
</dbReference>
<dbReference type="GO" id="GO:0005930">
    <property type="term" value="C:axoneme"/>
    <property type="evidence" value="ECO:0007669"/>
    <property type="project" value="UniProtKB-SubCell"/>
</dbReference>
<keyword evidence="13" id="KW-1185">Reference proteome</keyword>
<evidence type="ECO:0000256" key="10">
    <source>
        <dbReference type="SAM" id="MobiDB-lite"/>
    </source>
</evidence>